<evidence type="ECO:0000256" key="2">
    <source>
        <dbReference type="ARBA" id="ARBA00022723"/>
    </source>
</evidence>
<dbReference type="SMART" id="SM00066">
    <property type="entry name" value="GAL4"/>
    <property type="match status" value="1"/>
</dbReference>
<dbReference type="AlphaFoldDB" id="A0AAJ4XR66"/>
<evidence type="ECO:0000313" key="8">
    <source>
        <dbReference type="Proteomes" id="UP001294444"/>
    </source>
</evidence>
<dbReference type="Gene3D" id="4.10.240.10">
    <property type="entry name" value="Zn(2)-C6 fungal-type DNA-binding domain"/>
    <property type="match status" value="1"/>
</dbReference>
<evidence type="ECO:0000259" key="6">
    <source>
        <dbReference type="PROSITE" id="PS50048"/>
    </source>
</evidence>
<dbReference type="InterPro" id="IPR036864">
    <property type="entry name" value="Zn2-C6_fun-type_DNA-bd_sf"/>
</dbReference>
<feature type="compositionally biased region" description="Low complexity" evidence="5">
    <location>
        <begin position="240"/>
        <end position="250"/>
    </location>
</feature>
<dbReference type="GO" id="GO:0003677">
    <property type="term" value="F:DNA binding"/>
    <property type="evidence" value="ECO:0007669"/>
    <property type="project" value="UniProtKB-KW"/>
</dbReference>
<protein>
    <recommendedName>
        <fullName evidence="6">Zn(2)-C6 fungal-type domain-containing protein</fullName>
    </recommendedName>
</protein>
<dbReference type="PANTHER" id="PTHR46910:SF3">
    <property type="entry name" value="HALOTOLERANCE PROTEIN 9-RELATED"/>
    <property type="match status" value="1"/>
</dbReference>
<dbReference type="CDD" id="cd00067">
    <property type="entry name" value="GAL4"/>
    <property type="match status" value="1"/>
</dbReference>
<feature type="region of interest" description="Disordered" evidence="5">
    <location>
        <begin position="148"/>
        <end position="172"/>
    </location>
</feature>
<feature type="compositionally biased region" description="Polar residues" evidence="5">
    <location>
        <begin position="521"/>
        <end position="534"/>
    </location>
</feature>
<dbReference type="PROSITE" id="PS50048">
    <property type="entry name" value="ZN2_CY6_FUNGAL_2"/>
    <property type="match status" value="1"/>
</dbReference>
<feature type="compositionally biased region" description="Low complexity" evidence="5">
    <location>
        <begin position="220"/>
        <end position="231"/>
    </location>
</feature>
<feature type="region of interest" description="Disordered" evidence="5">
    <location>
        <begin position="489"/>
        <end position="563"/>
    </location>
</feature>
<keyword evidence="8" id="KW-1185">Reference proteome</keyword>
<evidence type="ECO:0000256" key="4">
    <source>
        <dbReference type="ARBA" id="ARBA00023242"/>
    </source>
</evidence>
<feature type="domain" description="Zn(2)-C6 fungal-type" evidence="6">
    <location>
        <begin position="378"/>
        <end position="440"/>
    </location>
</feature>
<feature type="region of interest" description="Disordered" evidence="5">
    <location>
        <begin position="896"/>
        <end position="917"/>
    </location>
</feature>
<keyword evidence="4" id="KW-0539">Nucleus</keyword>
<feature type="compositionally biased region" description="Polar residues" evidence="5">
    <location>
        <begin position="1"/>
        <end position="11"/>
    </location>
</feature>
<reference evidence="7" key="1">
    <citation type="submission" date="2023-10" db="EMBL/GenBank/DDBJ databases">
        <authorList>
            <person name="Guldener U."/>
        </authorList>
    </citation>
    <scope>NUCLEOTIDE SEQUENCE</scope>
    <source>
        <strain evidence="7">Mp4</strain>
    </source>
</reference>
<dbReference type="Proteomes" id="UP001294444">
    <property type="component" value="Unassembled WGS sequence"/>
</dbReference>
<comment type="caution">
    <text evidence="7">The sequence shown here is derived from an EMBL/GenBank/DDBJ whole genome shotgun (WGS) entry which is preliminary data.</text>
</comment>
<evidence type="ECO:0000313" key="7">
    <source>
        <dbReference type="EMBL" id="SNX86995.1"/>
    </source>
</evidence>
<evidence type="ECO:0000256" key="3">
    <source>
        <dbReference type="ARBA" id="ARBA00023125"/>
    </source>
</evidence>
<comment type="subcellular location">
    <subcellularLocation>
        <location evidence="1">Nucleus</location>
    </subcellularLocation>
</comment>
<name>A0AAJ4XR66_9BASI</name>
<organism evidence="7 8">
    <name type="scientific">Melanopsichium pennsylvanicum</name>
    <dbReference type="NCBI Taxonomy" id="63383"/>
    <lineage>
        <taxon>Eukaryota</taxon>
        <taxon>Fungi</taxon>
        <taxon>Dikarya</taxon>
        <taxon>Basidiomycota</taxon>
        <taxon>Ustilaginomycotina</taxon>
        <taxon>Ustilaginomycetes</taxon>
        <taxon>Ustilaginales</taxon>
        <taxon>Ustilaginaceae</taxon>
        <taxon>Melanopsichium</taxon>
    </lineage>
</organism>
<dbReference type="GO" id="GO:0008270">
    <property type="term" value="F:zinc ion binding"/>
    <property type="evidence" value="ECO:0007669"/>
    <property type="project" value="InterPro"/>
</dbReference>
<dbReference type="InterPro" id="IPR001138">
    <property type="entry name" value="Zn2Cys6_DnaBD"/>
</dbReference>
<feature type="region of interest" description="Disordered" evidence="5">
    <location>
        <begin position="214"/>
        <end position="252"/>
    </location>
</feature>
<feature type="region of interest" description="Disordered" evidence="5">
    <location>
        <begin position="1"/>
        <end position="79"/>
    </location>
</feature>
<keyword evidence="2" id="KW-0479">Metal-binding</keyword>
<feature type="compositionally biased region" description="Basic and acidic residues" evidence="5">
    <location>
        <begin position="899"/>
        <end position="909"/>
    </location>
</feature>
<keyword evidence="3" id="KW-0238">DNA-binding</keyword>
<feature type="compositionally biased region" description="Pro residues" evidence="5">
    <location>
        <begin position="16"/>
        <end position="28"/>
    </location>
</feature>
<feature type="compositionally biased region" description="Basic and acidic residues" evidence="5">
    <location>
        <begin position="499"/>
        <end position="513"/>
    </location>
</feature>
<feature type="compositionally biased region" description="Basic and acidic residues" evidence="5">
    <location>
        <begin position="545"/>
        <end position="561"/>
    </location>
</feature>
<proteinExistence type="predicted"/>
<dbReference type="PANTHER" id="PTHR46910">
    <property type="entry name" value="TRANSCRIPTION FACTOR PDR1"/>
    <property type="match status" value="1"/>
</dbReference>
<feature type="compositionally biased region" description="Polar residues" evidence="5">
    <location>
        <begin position="153"/>
        <end position="165"/>
    </location>
</feature>
<feature type="compositionally biased region" description="Low complexity" evidence="5">
    <location>
        <begin position="535"/>
        <end position="544"/>
    </location>
</feature>
<dbReference type="InterPro" id="IPR050987">
    <property type="entry name" value="AtrR-like"/>
</dbReference>
<dbReference type="GO" id="GO:0005634">
    <property type="term" value="C:nucleus"/>
    <property type="evidence" value="ECO:0007669"/>
    <property type="project" value="UniProtKB-SubCell"/>
</dbReference>
<dbReference type="SUPFAM" id="SSF57701">
    <property type="entry name" value="Zn2/Cys6 DNA-binding domain"/>
    <property type="match status" value="1"/>
</dbReference>
<feature type="compositionally biased region" description="Pro residues" evidence="5">
    <location>
        <begin position="66"/>
        <end position="77"/>
    </location>
</feature>
<sequence length="1163" mass="126152">MKYHTHQSQLHDASRRPPPQPPQPPQPPHQSSAHHSFEPPKLPSPRNHSTNAVRHSYHKQTTPSWPASPPNSLPSPPNVRFQEYAQQPSLRAQSNHLLAESLLAESISRVRTPLYAHEPMNHYILPPPSLHARPSDAPAPLCVQSASYERGSHLQSRSSTANSPRPDSHSSISASITSAYHIYADSLSPRADPRVDHYHNHNHNHNPLLRHQELQHTTRRQSAQSVVSDSSDAVRHHVDPSSSSWPSSRPQHLPKRFLSSDLDADTNGHLSPITSLPYTLTGSHYHPRSPTQTHKPVPLSTSDAAAGGLQGRHLQAEHDASNTCHFPPSSDTVAVAHLDTVAVAHSVPADVKAQNLGTCAVTQHSLQPHRKRLRISRACDECRRRKTRCDIVGAFPGESGHPLTISGAVPPLQPNQEPKGHMFILQPCMNCRRSQVTCSYSKRPLKRGPSKGYIKDLERRLNSLESQIVSGDKVEDEAPQNAQHGATGFATAIASNEPEQTKPKIRTEDRISRLESVLARPTSTKSGHEQTNTLSDASHSNSDSDATHDKSESTGDAESDRSAPTTVANLGVKEANIDVAPPVPGSPATPAVSTDHVAPSSACIKPSASSVPCRSGIKSALSKAKVKKPSHASSRALTTVPDSDVAEIKAKIVASFLHATFPIVSTRSEAESSTSNKSNIARLEDRVLARGLQLLAEPVEMVTAATESATKAQAHATRVASLIGQASSGLGGPRDQLTQHFARSGTEGLRTLRKIVHRLSGQEADLLMLCHLDHLRSGLNNNSALAAAVSKLGSGMHVENDRETYRRRTLLFMLDRWHAVAFGTPHLLQGRLGMERHSFQSMKDALGDVTQSPLGDAVYEILRCAIMLGQLNDLVQNNEGWKGISKSDVEAVIHSATDAGERGTARDEPSDLGSSDESGAALLSTAALRYSLESVVRCYYAVHTLPSAKDAKVEDLHNMFTLAESILVLGTGKTPISLQGKLLKCAIGPHVLGVAGIGFSWCLRIIWMMVATNFVRSTLSIGSTSLLKICDDEVEIVGTNKVQVSSTMLLALEFYRRKIFDYVRMCGPFCCFSGGGLRQVGSFSTVYLRVGLYFNSMVSFACRMGCLVSPELLKGRLVDVDPMVLGKEADMMVQMVKEMGILGFIFAGTSQFQACNLFTCPES</sequence>
<dbReference type="EMBL" id="OAPG01000017">
    <property type="protein sequence ID" value="SNX86995.1"/>
    <property type="molecule type" value="Genomic_DNA"/>
</dbReference>
<dbReference type="GO" id="GO:0000981">
    <property type="term" value="F:DNA-binding transcription factor activity, RNA polymerase II-specific"/>
    <property type="evidence" value="ECO:0007669"/>
    <property type="project" value="InterPro"/>
</dbReference>
<gene>
    <name evidence="7" type="ORF">MEPE_05704</name>
</gene>
<evidence type="ECO:0000256" key="5">
    <source>
        <dbReference type="SAM" id="MobiDB-lite"/>
    </source>
</evidence>
<evidence type="ECO:0000256" key="1">
    <source>
        <dbReference type="ARBA" id="ARBA00004123"/>
    </source>
</evidence>
<accession>A0AAJ4XR66</accession>